<feature type="region of interest" description="Disordered" evidence="1">
    <location>
        <begin position="59"/>
        <end position="78"/>
    </location>
</feature>
<name>A0A2T8KMD8_9POAL</name>
<dbReference type="Proteomes" id="UP000243499">
    <property type="component" value="Chromosome 3"/>
</dbReference>
<accession>A0A2T8KMD8</accession>
<organism evidence="2">
    <name type="scientific">Panicum hallii</name>
    <dbReference type="NCBI Taxonomy" id="206008"/>
    <lineage>
        <taxon>Eukaryota</taxon>
        <taxon>Viridiplantae</taxon>
        <taxon>Streptophyta</taxon>
        <taxon>Embryophyta</taxon>
        <taxon>Tracheophyta</taxon>
        <taxon>Spermatophyta</taxon>
        <taxon>Magnoliopsida</taxon>
        <taxon>Liliopsida</taxon>
        <taxon>Poales</taxon>
        <taxon>Poaceae</taxon>
        <taxon>PACMAD clade</taxon>
        <taxon>Panicoideae</taxon>
        <taxon>Panicodae</taxon>
        <taxon>Paniceae</taxon>
        <taxon>Panicinae</taxon>
        <taxon>Panicum</taxon>
        <taxon>Panicum sect. Panicum</taxon>
    </lineage>
</organism>
<sequence>MTPARPQLFELYPVGEDEVTRKRCVSSSLRCRVGRDGPWICFKEELHLQFQLQRGGGAQLSSSAMRRGQRESDTTPREVGRRLRCALARIPTSYGHCKIRRRHPRITDIGRLVGTLGLAGSPAGDGRSLYSC</sequence>
<reference evidence="2" key="1">
    <citation type="submission" date="2018-04" db="EMBL/GenBank/DDBJ databases">
        <title>WGS assembly of Panicum hallii.</title>
        <authorList>
            <person name="Lovell J."/>
            <person name="Jenkins J."/>
            <person name="Lowry D."/>
            <person name="Mamidi S."/>
            <person name="Sreedasyam A."/>
            <person name="Weng X."/>
            <person name="Barry K."/>
            <person name="Bonette J."/>
            <person name="Campitelli B."/>
            <person name="Daum C."/>
            <person name="Gordon S."/>
            <person name="Gould B."/>
            <person name="Lipzen A."/>
            <person name="Macqueen A."/>
            <person name="Palacio-Mejia J."/>
            <person name="Plott C."/>
            <person name="Shakirov E."/>
            <person name="Shu S."/>
            <person name="Yoshinaga Y."/>
            <person name="Zane M."/>
            <person name="Rokhsar D."/>
            <person name="Grimwood J."/>
            <person name="Schmutz J."/>
            <person name="Juenger T."/>
        </authorList>
    </citation>
    <scope>NUCLEOTIDE SEQUENCE [LARGE SCALE GENOMIC DNA]</scope>
    <source>
        <strain evidence="2">FIL2</strain>
    </source>
</reference>
<gene>
    <name evidence="2" type="ORF">PAHAL_3G510900</name>
</gene>
<evidence type="ECO:0000313" key="2">
    <source>
        <dbReference type="EMBL" id="PVH63279.1"/>
    </source>
</evidence>
<dbReference type="EMBL" id="CM008048">
    <property type="protein sequence ID" value="PVH63279.1"/>
    <property type="molecule type" value="Genomic_DNA"/>
</dbReference>
<dbReference type="AlphaFoldDB" id="A0A2T8KMD8"/>
<dbReference type="Gramene" id="PVH63279">
    <property type="protein sequence ID" value="PVH63279"/>
    <property type="gene ID" value="PAHAL_3G510900"/>
</dbReference>
<feature type="compositionally biased region" description="Basic and acidic residues" evidence="1">
    <location>
        <begin position="68"/>
        <end position="78"/>
    </location>
</feature>
<evidence type="ECO:0000256" key="1">
    <source>
        <dbReference type="SAM" id="MobiDB-lite"/>
    </source>
</evidence>
<proteinExistence type="predicted"/>
<protein>
    <submittedName>
        <fullName evidence="2">Uncharacterized protein</fullName>
    </submittedName>
</protein>